<dbReference type="InterPro" id="IPR019629">
    <property type="entry name" value="Uncharacterised_HI1736/YgjV"/>
</dbReference>
<keyword evidence="1" id="KW-0472">Membrane</keyword>
<dbReference type="GeneID" id="60785099"/>
<name>A0A7T2PHN5_9GAMM</name>
<accession>A0A7T2PHN5</accession>
<sequence>MTNYVEMLAQLIGLLACMIGALAFIQRQDMKLRSLLCLNGALLSIHFLMLGAVAAAISCLLCAVRTWVSGYYRTQAVMLIFMIASCGLVIPYLEHPMQFLTVLGTMLSTYALFRLEGGPLRLCMLASTVVWLIHNIWAGSWGGILLEGGFFLINSYTILTVYGIRINKEKIDYVE</sequence>
<evidence type="ECO:0000313" key="2">
    <source>
        <dbReference type="EMBL" id="QPR55934.1"/>
    </source>
</evidence>
<gene>
    <name evidence="2" type="ORF">I6G90_05795</name>
</gene>
<keyword evidence="1" id="KW-1133">Transmembrane helix</keyword>
<dbReference type="KEGG" id="aall:I6G90_05795"/>
<keyword evidence="1" id="KW-0812">Transmembrane</keyword>
<feature type="transmembrane region" description="Helical" evidence="1">
    <location>
        <begin position="45"/>
        <end position="64"/>
    </location>
</feature>
<feature type="transmembrane region" description="Helical" evidence="1">
    <location>
        <begin position="76"/>
        <end position="93"/>
    </location>
</feature>
<dbReference type="InterPro" id="IPR026267">
    <property type="entry name" value="YgjV"/>
</dbReference>
<evidence type="ECO:0000256" key="1">
    <source>
        <dbReference type="SAM" id="Phobius"/>
    </source>
</evidence>
<reference evidence="2 3" key="1">
    <citation type="submission" date="2020-12" db="EMBL/GenBank/DDBJ databases">
        <title>FDA dAtabase for Regulatory Grade micrObial Sequences (FDA-ARGOS): Supporting development and validation of Infectious Disease Dx tests.</title>
        <authorList>
            <person name="Sproer C."/>
            <person name="Gronow S."/>
            <person name="Severitt S."/>
            <person name="Schroder I."/>
            <person name="Tallon L."/>
            <person name="Sadzewicz L."/>
            <person name="Zhao X."/>
            <person name="Boylan J."/>
            <person name="Ott S."/>
            <person name="Bowen H."/>
            <person name="Vavikolanu K."/>
            <person name="Mehta A."/>
            <person name="Aluvathingal J."/>
            <person name="Nadendla S."/>
            <person name="Lowell S."/>
            <person name="Myers T."/>
            <person name="Yan Y."/>
            <person name="Sichtig H."/>
        </authorList>
    </citation>
    <scope>NUCLEOTIDE SEQUENCE [LARGE SCALE GENOMIC DNA]</scope>
    <source>
        <strain evidence="2 3">FDAARGOS_933</strain>
    </source>
</reference>
<dbReference type="AlphaFoldDB" id="A0A7T2PHN5"/>
<dbReference type="Pfam" id="PF10688">
    <property type="entry name" value="Imp-YgjV"/>
    <property type="match status" value="1"/>
</dbReference>
<feature type="transmembrane region" description="Helical" evidence="1">
    <location>
        <begin position="144"/>
        <end position="164"/>
    </location>
</feature>
<dbReference type="PIRSF" id="PIRSF011443">
    <property type="entry name" value="YgjV"/>
    <property type="match status" value="1"/>
</dbReference>
<organism evidence="2 3">
    <name type="scientific">Aeromonas allosaccharophila</name>
    <dbReference type="NCBI Taxonomy" id="656"/>
    <lineage>
        <taxon>Bacteria</taxon>
        <taxon>Pseudomonadati</taxon>
        <taxon>Pseudomonadota</taxon>
        <taxon>Gammaproteobacteria</taxon>
        <taxon>Aeromonadales</taxon>
        <taxon>Aeromonadaceae</taxon>
        <taxon>Aeromonas</taxon>
    </lineage>
</organism>
<dbReference type="Proteomes" id="UP000595101">
    <property type="component" value="Chromosome"/>
</dbReference>
<feature type="transmembrane region" description="Helical" evidence="1">
    <location>
        <begin position="7"/>
        <end position="25"/>
    </location>
</feature>
<protein>
    <submittedName>
        <fullName evidence="2">YgjV family protein</fullName>
    </submittedName>
</protein>
<dbReference type="EMBL" id="CP065745">
    <property type="protein sequence ID" value="QPR55934.1"/>
    <property type="molecule type" value="Genomic_DNA"/>
</dbReference>
<evidence type="ECO:0000313" key="3">
    <source>
        <dbReference type="Proteomes" id="UP000595101"/>
    </source>
</evidence>
<proteinExistence type="predicted"/>
<dbReference type="RefSeq" id="WP_197930211.1">
    <property type="nucleotide sequence ID" value="NZ_CP065745.1"/>
</dbReference>